<proteinExistence type="predicted"/>
<evidence type="ECO:0000313" key="1">
    <source>
        <dbReference type="EMBL" id="KAJ0081273.1"/>
    </source>
</evidence>
<reference evidence="2" key="1">
    <citation type="journal article" date="2023" name="G3 (Bethesda)">
        <title>Genome assembly and association tests identify interacting loci associated with vigor, precocity, and sex in interspecific pistachio rootstocks.</title>
        <authorList>
            <person name="Palmer W."/>
            <person name="Jacygrad E."/>
            <person name="Sagayaradj S."/>
            <person name="Cavanaugh K."/>
            <person name="Han R."/>
            <person name="Bertier L."/>
            <person name="Beede B."/>
            <person name="Kafkas S."/>
            <person name="Golino D."/>
            <person name="Preece J."/>
            <person name="Michelmore R."/>
        </authorList>
    </citation>
    <scope>NUCLEOTIDE SEQUENCE [LARGE SCALE GENOMIC DNA]</scope>
</reference>
<comment type="caution">
    <text evidence="1">The sequence shown here is derived from an EMBL/GenBank/DDBJ whole genome shotgun (WGS) entry which is preliminary data.</text>
</comment>
<evidence type="ECO:0000313" key="2">
    <source>
        <dbReference type="Proteomes" id="UP001164250"/>
    </source>
</evidence>
<keyword evidence="2" id="KW-1185">Reference proteome</keyword>
<dbReference type="Proteomes" id="UP001164250">
    <property type="component" value="Chromosome 12"/>
</dbReference>
<organism evidence="1 2">
    <name type="scientific">Pistacia atlantica</name>
    <dbReference type="NCBI Taxonomy" id="434234"/>
    <lineage>
        <taxon>Eukaryota</taxon>
        <taxon>Viridiplantae</taxon>
        <taxon>Streptophyta</taxon>
        <taxon>Embryophyta</taxon>
        <taxon>Tracheophyta</taxon>
        <taxon>Spermatophyta</taxon>
        <taxon>Magnoliopsida</taxon>
        <taxon>eudicotyledons</taxon>
        <taxon>Gunneridae</taxon>
        <taxon>Pentapetalae</taxon>
        <taxon>rosids</taxon>
        <taxon>malvids</taxon>
        <taxon>Sapindales</taxon>
        <taxon>Anacardiaceae</taxon>
        <taxon>Pistacia</taxon>
    </lineage>
</organism>
<accession>A0ACC1A1Y4</accession>
<sequence>MRTYKNARGEGRVFNVELTDQDEMYGLPICSRNIRIGGADGFGDCVGMVNSCWELPNIVLSSAIAVRICICKGQYSGLLDTFFFCILDGYFGDYVDLKFTGVLLHCAEFRGQMLFAGFVDTAVRGTQLQATMFNEAARKFYDRFQLGKVYYISRGTLRVRELAEKEPDNGVFKMLRCDVTRFLTTILIGTTYYPPP</sequence>
<name>A0ACC1A1Y4_9ROSI</name>
<dbReference type="EMBL" id="CM047908">
    <property type="protein sequence ID" value="KAJ0081273.1"/>
    <property type="molecule type" value="Genomic_DNA"/>
</dbReference>
<protein>
    <submittedName>
        <fullName evidence="1">Uncharacterized protein</fullName>
    </submittedName>
</protein>
<gene>
    <name evidence="1" type="ORF">Patl1_11852</name>
</gene>